<keyword evidence="4 6" id="KW-0472">Membrane</keyword>
<gene>
    <name evidence="8" type="ORF">SLEP1_g53735</name>
</gene>
<dbReference type="InterPro" id="IPR004182">
    <property type="entry name" value="GRAM"/>
</dbReference>
<dbReference type="Pfam" id="PF16016">
    <property type="entry name" value="VASt"/>
    <property type="match status" value="2"/>
</dbReference>
<dbReference type="Proteomes" id="UP001054252">
    <property type="component" value="Unassembled WGS sequence"/>
</dbReference>
<evidence type="ECO:0000256" key="6">
    <source>
        <dbReference type="SAM" id="Phobius"/>
    </source>
</evidence>
<evidence type="ECO:0000313" key="9">
    <source>
        <dbReference type="Proteomes" id="UP001054252"/>
    </source>
</evidence>
<accession>A0AAV5MCM6</accession>
<organism evidence="8 9">
    <name type="scientific">Rubroshorea leprosula</name>
    <dbReference type="NCBI Taxonomy" id="152421"/>
    <lineage>
        <taxon>Eukaryota</taxon>
        <taxon>Viridiplantae</taxon>
        <taxon>Streptophyta</taxon>
        <taxon>Embryophyta</taxon>
        <taxon>Tracheophyta</taxon>
        <taxon>Spermatophyta</taxon>
        <taxon>Magnoliopsida</taxon>
        <taxon>eudicotyledons</taxon>
        <taxon>Gunneridae</taxon>
        <taxon>Pentapetalae</taxon>
        <taxon>rosids</taxon>
        <taxon>malvids</taxon>
        <taxon>Malvales</taxon>
        <taxon>Dipterocarpaceae</taxon>
        <taxon>Rubroshorea</taxon>
    </lineage>
</organism>
<evidence type="ECO:0000256" key="2">
    <source>
        <dbReference type="ARBA" id="ARBA00022692"/>
    </source>
</evidence>
<evidence type="ECO:0000256" key="4">
    <source>
        <dbReference type="ARBA" id="ARBA00023136"/>
    </source>
</evidence>
<evidence type="ECO:0000313" key="8">
    <source>
        <dbReference type="EMBL" id="GKV46764.1"/>
    </source>
</evidence>
<protein>
    <recommendedName>
        <fullName evidence="7">VASt domain-containing protein</fullName>
    </recommendedName>
</protein>
<evidence type="ECO:0000256" key="3">
    <source>
        <dbReference type="ARBA" id="ARBA00022989"/>
    </source>
</evidence>
<comment type="caution">
    <text evidence="8">The sequence shown here is derived from an EMBL/GenBank/DDBJ whole genome shotgun (WGS) entry which is preliminary data.</text>
</comment>
<proteinExistence type="predicted"/>
<dbReference type="InterPro" id="IPR031968">
    <property type="entry name" value="VASt"/>
</dbReference>
<evidence type="ECO:0000256" key="1">
    <source>
        <dbReference type="ARBA" id="ARBA00004167"/>
    </source>
</evidence>
<evidence type="ECO:0000259" key="7">
    <source>
        <dbReference type="PROSITE" id="PS51778"/>
    </source>
</evidence>
<dbReference type="Gene3D" id="2.30.29.30">
    <property type="entry name" value="Pleckstrin-homology domain (PH domain)/Phosphotyrosine-binding domain (PTB)"/>
    <property type="match status" value="1"/>
</dbReference>
<feature type="region of interest" description="Disordered" evidence="5">
    <location>
        <begin position="391"/>
        <end position="441"/>
    </location>
</feature>
<keyword evidence="3 6" id="KW-1133">Transmembrane helix</keyword>
<dbReference type="AlphaFoldDB" id="A0AAV5MCM6"/>
<keyword evidence="9" id="KW-1185">Reference proteome</keyword>
<feature type="transmembrane region" description="Helical" evidence="6">
    <location>
        <begin position="276"/>
        <end position="297"/>
    </location>
</feature>
<feature type="domain" description="VASt" evidence="7">
    <location>
        <begin position="188"/>
        <end position="391"/>
    </location>
</feature>
<feature type="transmembrane region" description="Helical" evidence="6">
    <location>
        <begin position="477"/>
        <end position="499"/>
    </location>
</feature>
<dbReference type="EMBL" id="BPVZ01000215">
    <property type="protein sequence ID" value="GKV46764.1"/>
    <property type="molecule type" value="Genomic_DNA"/>
</dbReference>
<dbReference type="Pfam" id="PF02893">
    <property type="entry name" value="GRAM"/>
    <property type="match status" value="1"/>
</dbReference>
<dbReference type="PANTHER" id="PTHR47666:SF1">
    <property type="entry name" value="PROTEIN VASCULAR ASSOCIATED DEATH 1, CHLOROPLASTIC"/>
    <property type="match status" value="1"/>
</dbReference>
<evidence type="ECO:0000256" key="5">
    <source>
        <dbReference type="SAM" id="MobiDB-lite"/>
    </source>
</evidence>
<feature type="compositionally biased region" description="Polar residues" evidence="5">
    <location>
        <begin position="397"/>
        <end position="408"/>
    </location>
</feature>
<dbReference type="PROSITE" id="PS51778">
    <property type="entry name" value="VAST"/>
    <property type="match status" value="1"/>
</dbReference>
<sequence>MYLFLHYICFYSNIFGFETKKTIAFNEITSVKRAKTAGIFPNAIEIIGGGRKYFFASFLSRDEAFKLINDGWEQHSNGAEAAIEQQLVISKNLSASDSKSISESSSQENGFVAIEKVNSFKRPIDELDTADRDKAASTSNAAQFSPNVENDLEVENDLDLPINTDPSSSLDTCIWKPENFDAPKVPEDYTKVAEAKFPIKVEEFFNLFFSDSAISFVEAFHKRCGDKEFRCSSWYPHDKFGHARDVSFQHPIKFYLGAKFGSCQEVQKFRIYRNRFLFLFQAFCILLFCIMYSYILLDILTSTLDSHLVIESSQRINDAPYGDYFLVEGLWHVEKNTNRSQEGCALRVYINVAFSKKTIWKGKIVQATLDECRETYASWIDTAREILKQKPDKEGSTGLNVALSSVQNGDHPMGKEARTQEPSERSPNLSEPPDSMDGNQQMGNLLDGSFIDATSVTTLLRELVRKSYSFLNNQSRISLVVAIAFVVIFLMQMSILVLINRPQHVHVTYPVEYMGGMGGEWSTENVAWLEKRAHHLKDEMLMLGARLERLQHDYAALKAQLEGLEHPRKRR</sequence>
<reference evidence="8 9" key="1">
    <citation type="journal article" date="2021" name="Commun. Biol.">
        <title>The genome of Shorea leprosula (Dipterocarpaceae) highlights the ecological relevance of drought in aseasonal tropical rainforests.</title>
        <authorList>
            <person name="Ng K.K.S."/>
            <person name="Kobayashi M.J."/>
            <person name="Fawcett J.A."/>
            <person name="Hatakeyama M."/>
            <person name="Paape T."/>
            <person name="Ng C.H."/>
            <person name="Ang C.C."/>
            <person name="Tnah L.H."/>
            <person name="Lee C.T."/>
            <person name="Nishiyama T."/>
            <person name="Sese J."/>
            <person name="O'Brien M.J."/>
            <person name="Copetti D."/>
            <person name="Mohd Noor M.I."/>
            <person name="Ong R.C."/>
            <person name="Putra M."/>
            <person name="Sireger I.Z."/>
            <person name="Indrioko S."/>
            <person name="Kosugi Y."/>
            <person name="Izuno A."/>
            <person name="Isagi Y."/>
            <person name="Lee S.L."/>
            <person name="Shimizu K.K."/>
        </authorList>
    </citation>
    <scope>NUCLEOTIDE SEQUENCE [LARGE SCALE GENOMIC DNA]</scope>
    <source>
        <strain evidence="8">214</strain>
    </source>
</reference>
<name>A0AAV5MCM6_9ROSI</name>
<dbReference type="PANTHER" id="PTHR47666">
    <property type="entry name" value="PROTEIN VASCULAR ASSOCIATED DEATH 1, CHLOROPLASTIC"/>
    <property type="match status" value="1"/>
</dbReference>
<comment type="subcellular location">
    <subcellularLocation>
        <location evidence="1">Membrane</location>
        <topology evidence="1">Single-pass membrane protein</topology>
    </subcellularLocation>
</comment>
<dbReference type="GO" id="GO:0043069">
    <property type="term" value="P:negative regulation of programmed cell death"/>
    <property type="evidence" value="ECO:0007669"/>
    <property type="project" value="TreeGrafter"/>
</dbReference>
<dbReference type="GO" id="GO:0016020">
    <property type="term" value="C:membrane"/>
    <property type="evidence" value="ECO:0007669"/>
    <property type="project" value="UniProtKB-SubCell"/>
</dbReference>
<keyword evidence="2 6" id="KW-0812">Transmembrane</keyword>
<dbReference type="CDD" id="cd13220">
    <property type="entry name" value="PH-GRAM_GRAMDC"/>
    <property type="match status" value="1"/>
</dbReference>
<dbReference type="InterPro" id="IPR011993">
    <property type="entry name" value="PH-like_dom_sf"/>
</dbReference>
<feature type="compositionally biased region" description="Basic and acidic residues" evidence="5">
    <location>
        <begin position="412"/>
        <end position="424"/>
    </location>
</feature>